<dbReference type="EMBL" id="BPLQ01013725">
    <property type="protein sequence ID" value="GIY74268.1"/>
    <property type="molecule type" value="Genomic_DNA"/>
</dbReference>
<dbReference type="Proteomes" id="UP001054837">
    <property type="component" value="Unassembled WGS sequence"/>
</dbReference>
<name>A0AAV4VXS3_9ARAC</name>
<dbReference type="AlphaFoldDB" id="A0AAV4VXS3"/>
<organism evidence="1 2">
    <name type="scientific">Caerostris darwini</name>
    <dbReference type="NCBI Taxonomy" id="1538125"/>
    <lineage>
        <taxon>Eukaryota</taxon>
        <taxon>Metazoa</taxon>
        <taxon>Ecdysozoa</taxon>
        <taxon>Arthropoda</taxon>
        <taxon>Chelicerata</taxon>
        <taxon>Arachnida</taxon>
        <taxon>Araneae</taxon>
        <taxon>Araneomorphae</taxon>
        <taxon>Entelegynae</taxon>
        <taxon>Araneoidea</taxon>
        <taxon>Araneidae</taxon>
        <taxon>Caerostris</taxon>
    </lineage>
</organism>
<protein>
    <submittedName>
        <fullName evidence="1">Uncharacterized protein</fullName>
    </submittedName>
</protein>
<sequence length="128" mass="14748">MPRRAKIKRQTTRYRIFSPPARTIHKPLLSVTYCTGKQANKSEGGTSRMMTRKLFTLLSVPCSILRSCGCLKWEEYNPLKSGWRVEKAIVFRDSSAFYHPVKGVPEGMFKRGPFPTVEGSYGEWRSWN</sequence>
<accession>A0AAV4VXS3</accession>
<reference evidence="1 2" key="1">
    <citation type="submission" date="2021-06" db="EMBL/GenBank/DDBJ databases">
        <title>Caerostris darwini draft genome.</title>
        <authorList>
            <person name="Kono N."/>
            <person name="Arakawa K."/>
        </authorList>
    </citation>
    <scope>NUCLEOTIDE SEQUENCE [LARGE SCALE GENOMIC DNA]</scope>
</reference>
<comment type="caution">
    <text evidence="1">The sequence shown here is derived from an EMBL/GenBank/DDBJ whole genome shotgun (WGS) entry which is preliminary data.</text>
</comment>
<proteinExistence type="predicted"/>
<keyword evidence="2" id="KW-1185">Reference proteome</keyword>
<evidence type="ECO:0000313" key="2">
    <source>
        <dbReference type="Proteomes" id="UP001054837"/>
    </source>
</evidence>
<evidence type="ECO:0000313" key="1">
    <source>
        <dbReference type="EMBL" id="GIY74268.1"/>
    </source>
</evidence>
<gene>
    <name evidence="1" type="ORF">CDAR_541391</name>
</gene>